<dbReference type="AlphaFoldDB" id="A3VMG6"/>
<evidence type="ECO:0000256" key="1">
    <source>
        <dbReference type="ARBA" id="ARBA00009865"/>
    </source>
</evidence>
<evidence type="ECO:0000313" key="6">
    <source>
        <dbReference type="EMBL" id="EAQ10569.1"/>
    </source>
</evidence>
<dbReference type="GO" id="GO:0004553">
    <property type="term" value="F:hydrolase activity, hydrolyzing O-glycosyl compounds"/>
    <property type="evidence" value="ECO:0007669"/>
    <property type="project" value="InterPro"/>
</dbReference>
<dbReference type="RefSeq" id="WP_008329685.1">
    <property type="nucleotide sequence ID" value="NZ_CH902578.1"/>
</dbReference>
<accession>A3VMG6</accession>
<evidence type="ECO:0000256" key="2">
    <source>
        <dbReference type="ARBA" id="ARBA00022801"/>
    </source>
</evidence>
<keyword evidence="5" id="KW-0732">Signal</keyword>
<feature type="signal peptide" evidence="5">
    <location>
        <begin position="1"/>
        <end position="27"/>
    </location>
</feature>
<dbReference type="InterPro" id="IPR006710">
    <property type="entry name" value="Glyco_hydro_43"/>
</dbReference>
<evidence type="ECO:0000256" key="5">
    <source>
        <dbReference type="SAM" id="SignalP"/>
    </source>
</evidence>
<evidence type="ECO:0000256" key="4">
    <source>
        <dbReference type="RuleBase" id="RU361187"/>
    </source>
</evidence>
<protein>
    <recommendedName>
        <fullName evidence="8">Glycoside hydrolase</fullName>
    </recommendedName>
</protein>
<gene>
    <name evidence="6" type="ORF">RB2654_06087</name>
</gene>
<keyword evidence="2 4" id="KW-0378">Hydrolase</keyword>
<sequence>MTKHPILTAVRAATLGLLTAFAGPAQAADPGRVHIMDGLADPEVFRDGDRYLLTGTWAPGRNNSLKIWQSTDLTNFRELTHYQPTQIDPDHGYCRIWAPDISVDGDQLVLSFSAMQYPKGGTCPPIAKAPSNQQVTTWVATSPRRNVSFGVPKPINAGTKLPRSFKSSACPPEGCNRAIRIDSSVYDHMGGDWFFYTWFTRGNNIAAFPMSRPDAVYNILTPFSNYDNPFSSVDYEESINEAPDVISHNGLDYLIYSRGNAHFAYGLSYLVANGPGNFSKARGVRSLSTPVFAETGPGCTNKGMRWNYRREPLLENLGHSAAVEMGGRYYIFYHVGEWTGENCTGFKRNTYRQALTFKPDGTLESLTDLFLVWPRQEGHSYSIDVRLKNGRWIAPCVGASTLGQTPSYRFTGACPTASGKDRRVHKSEIAEVKLVMSSDGNWGDGKGESARKVSYSGGDYLYLGPPAEDAVSITWTETGRRGEDFSLDVMLKNGRVVAGCFGPGDLGHADAVRFAGTCRDNARSRIALNQIAGFRVCSSAAWMGAVRPNDICVREGYRPGQQRVHVDMGGG</sequence>
<dbReference type="OrthoDB" id="9760116at2"/>
<comment type="caution">
    <text evidence="6">The sequence shown here is derived from an EMBL/GenBank/DDBJ whole genome shotgun (WGS) entry which is preliminary data.</text>
</comment>
<dbReference type="eggNOG" id="COG3507">
    <property type="taxonomic scope" value="Bacteria"/>
</dbReference>
<dbReference type="EMBL" id="AAMT01000032">
    <property type="protein sequence ID" value="EAQ10569.1"/>
    <property type="molecule type" value="Genomic_DNA"/>
</dbReference>
<dbReference type="GO" id="GO:0005975">
    <property type="term" value="P:carbohydrate metabolic process"/>
    <property type="evidence" value="ECO:0007669"/>
    <property type="project" value="InterPro"/>
</dbReference>
<dbReference type="Proteomes" id="UP000002931">
    <property type="component" value="Unassembled WGS sequence"/>
</dbReference>
<dbReference type="SUPFAM" id="SSF75005">
    <property type="entry name" value="Arabinanase/levansucrase/invertase"/>
    <property type="match status" value="1"/>
</dbReference>
<keyword evidence="3 4" id="KW-0326">Glycosidase</keyword>
<name>A3VMG6_9RHOB</name>
<comment type="similarity">
    <text evidence="1 4">Belongs to the glycosyl hydrolase 43 family.</text>
</comment>
<reference evidence="6 7" key="1">
    <citation type="journal article" date="2010" name="J. Bacteriol.">
        <title>Genome sequences of Pelagibaca bermudensis HTCC2601T and Maritimibacter alkaliphilus HTCC2654T, the type strains of two marine Roseobacter genera.</title>
        <authorList>
            <person name="Thrash J.C."/>
            <person name="Cho J.C."/>
            <person name="Ferriera S."/>
            <person name="Johnson J."/>
            <person name="Vergin K.L."/>
            <person name="Giovannoni S.J."/>
        </authorList>
    </citation>
    <scope>NUCLEOTIDE SEQUENCE [LARGE SCALE GENOMIC DNA]</scope>
    <source>
        <strain evidence="6 7">HTCC2654</strain>
    </source>
</reference>
<dbReference type="STRING" id="314271.RB2654_06087"/>
<dbReference type="Gene3D" id="2.115.10.20">
    <property type="entry name" value="Glycosyl hydrolase domain, family 43"/>
    <property type="match status" value="1"/>
</dbReference>
<organism evidence="6 7">
    <name type="scientific">Maritimibacter alkaliphilus HTCC2654</name>
    <dbReference type="NCBI Taxonomy" id="314271"/>
    <lineage>
        <taxon>Bacteria</taxon>
        <taxon>Pseudomonadati</taxon>
        <taxon>Pseudomonadota</taxon>
        <taxon>Alphaproteobacteria</taxon>
        <taxon>Rhodobacterales</taxon>
        <taxon>Roseobacteraceae</taxon>
        <taxon>Maritimibacter</taxon>
    </lineage>
</organism>
<dbReference type="HOGENOM" id="CLU_493401_0_0_5"/>
<dbReference type="InterPro" id="IPR023296">
    <property type="entry name" value="Glyco_hydro_beta-prop_sf"/>
</dbReference>
<evidence type="ECO:0000313" key="7">
    <source>
        <dbReference type="Proteomes" id="UP000002931"/>
    </source>
</evidence>
<evidence type="ECO:0008006" key="8">
    <source>
        <dbReference type="Google" id="ProtNLM"/>
    </source>
</evidence>
<dbReference type="Pfam" id="PF04616">
    <property type="entry name" value="Glyco_hydro_43"/>
    <property type="match status" value="1"/>
</dbReference>
<proteinExistence type="inferred from homology"/>
<keyword evidence="7" id="KW-1185">Reference proteome</keyword>
<feature type="chain" id="PRO_5002661927" description="Glycoside hydrolase" evidence="5">
    <location>
        <begin position="28"/>
        <end position="571"/>
    </location>
</feature>
<evidence type="ECO:0000256" key="3">
    <source>
        <dbReference type="ARBA" id="ARBA00023295"/>
    </source>
</evidence>